<dbReference type="PROSITE" id="PS00135">
    <property type="entry name" value="TRYPSIN_SER"/>
    <property type="match status" value="2"/>
</dbReference>
<evidence type="ECO:0000256" key="1">
    <source>
        <dbReference type="ARBA" id="ARBA00022820"/>
    </source>
</evidence>
<keyword evidence="6" id="KW-1185">Reference proteome</keyword>
<dbReference type="PRINTS" id="PR00722">
    <property type="entry name" value="CHYMOTRYPSIN"/>
</dbReference>
<feature type="region of interest" description="Disordered" evidence="4">
    <location>
        <begin position="290"/>
        <end position="310"/>
    </location>
</feature>
<dbReference type="Proteomes" id="UP000694941">
    <property type="component" value="Unplaced"/>
</dbReference>
<dbReference type="SMART" id="SM00020">
    <property type="entry name" value="Tryp_SPc"/>
    <property type="match status" value="2"/>
</dbReference>
<sequence>MGKTLNLSRKPCEDATGEAGVCMFKWDCINENGVLLSTCTNGFLYLSCCKFPPSDITPTSVEDGITFDNQHYSTAQEVPAKNSTDVSVSVLNQKSVPLNLESTTFSLVTWTNFKEENSVSISSSLANNVKVKSTSPSLQLTKSSSIEAALTPTSMNAVSGPSELTSTTTSPSTNPVHLNSSVVQQLTDVIFHNNASFAVNNNTPDSTIVVDIGKTGSTVGDTFASTAISSTFIEDESSTGTGQNDGKTTTDNSTTNYVEDNLYVTTNYDIQETLDSSISSDVKNITISTKYPKVSSRPPQTTTKPPDEKVTSIQLPTSHLDSNKFPAAYIQHIVTQLEPTEHLTDASTKPNSEDETHLIDTSISGSDSEQTSLDLSMTPEQQPDKVFSDSNNPVTTVTESVITEKDPTSTVNLESMFSNSNAIFITPTPDSESLIPDKKPTTHSMVVSSFTTNFNNHLQNVTSPSDSEYDNFQVLTANEYLPSIGPAFDTFEPSLFMTTKSIVNIDGSTSTGPTVNTVTNSTAISVPSNSLITVIHKVANNNSLGTSFVETSSTTLLKTTAIISPASTNVNTGISTTVRATTTSITPTTLAPVTGTKHKWDYRKHCGVRSLRPYGRIVGGRNSYFGQWPWQVLVKEATWLGLFQKNKCGGVLLNSKYVITAAHCQPGFLASLLVVLGEHDVGGDLESLKPVVKNVKRMIVHRNYNAQSFENDLALLELETPVQFQPHIVPICLPENEEDFTGKTAFVSGWGKLFHGGPVPEVLQYVKVPIVRNSKCQQMFLKAGHIKAIRDNFICAGYETGGQDSCEGDSGGPLMVQRDDGRWVLVGTVSHGIKCADPNLPGVYMKTTAYKPWIEIQQFTRRGFIRDLVELYKRPLPIRQGIFSLDGCIGKGRCEFTLSCMMSGGQVGSSCGPLFTCCIYSSEEKINPEYYGLVRNDPYCGRNARRISRVVGGDDASFGQFPWQALIKVKGSRCGGALVGRRHVVTAGHCVAKSQHEPYKIEVNLGEYVLNSKIEGLPSEKFGVFEVRLHPRFQFTPQADRFDVAVLILDRPVPYRGNIRPICLPEKNADFLGQIGYVTGWGALEPGSKLRPKVLQHVPVPVINNQVCEIWHRRQGIQIRIHGEMMCAGYEFGGRDACQGDSGGPLSVNHFGVWYLIGVVSAGYSCAKQYQPGIYHRISSSSDWISANMV</sequence>
<dbReference type="InterPro" id="IPR018114">
    <property type="entry name" value="TRYPSIN_HIS"/>
</dbReference>
<feature type="domain" description="Peptidase S1" evidence="5">
    <location>
        <begin position="950"/>
        <end position="1190"/>
    </location>
</feature>
<feature type="compositionally biased region" description="Polar residues" evidence="4">
    <location>
        <begin position="359"/>
        <end position="381"/>
    </location>
</feature>
<gene>
    <name evidence="7" type="primary">LOC106460368</name>
</gene>
<feature type="compositionally biased region" description="Low complexity" evidence="4">
    <location>
        <begin position="159"/>
        <end position="175"/>
    </location>
</feature>
<dbReference type="PROSITE" id="PS50240">
    <property type="entry name" value="TRYPSIN_DOM"/>
    <property type="match status" value="2"/>
</dbReference>
<proteinExistence type="predicted"/>
<dbReference type="InterPro" id="IPR009003">
    <property type="entry name" value="Peptidase_S1_PA"/>
</dbReference>
<accession>A0ABM1SGN0</accession>
<dbReference type="PANTHER" id="PTHR24253:SF145">
    <property type="entry name" value="SERINE PROTEASE FILZIG"/>
    <property type="match status" value="1"/>
</dbReference>
<keyword evidence="3" id="KW-0645">Protease</keyword>
<feature type="domain" description="Peptidase S1" evidence="5">
    <location>
        <begin position="617"/>
        <end position="855"/>
    </location>
</feature>
<organism evidence="6 7">
    <name type="scientific">Limulus polyphemus</name>
    <name type="common">Atlantic horseshoe crab</name>
    <dbReference type="NCBI Taxonomy" id="6850"/>
    <lineage>
        <taxon>Eukaryota</taxon>
        <taxon>Metazoa</taxon>
        <taxon>Ecdysozoa</taxon>
        <taxon>Arthropoda</taxon>
        <taxon>Chelicerata</taxon>
        <taxon>Merostomata</taxon>
        <taxon>Xiphosura</taxon>
        <taxon>Limulidae</taxon>
        <taxon>Limulus</taxon>
    </lineage>
</organism>
<keyword evidence="3" id="KW-0378">Hydrolase</keyword>
<evidence type="ECO:0000256" key="4">
    <source>
        <dbReference type="SAM" id="MobiDB-lite"/>
    </source>
</evidence>
<dbReference type="InterPro" id="IPR043504">
    <property type="entry name" value="Peptidase_S1_PA_chymotrypsin"/>
</dbReference>
<dbReference type="PANTHER" id="PTHR24253">
    <property type="entry name" value="TRANSMEMBRANE PROTEASE SERINE"/>
    <property type="match status" value="1"/>
</dbReference>
<keyword evidence="2" id="KW-1015">Disulfide bond</keyword>
<feature type="region of interest" description="Disordered" evidence="4">
    <location>
        <begin position="152"/>
        <end position="175"/>
    </location>
</feature>
<keyword evidence="1" id="KW-0353">Hemolymph clotting</keyword>
<dbReference type="CDD" id="cd00190">
    <property type="entry name" value="Tryp_SPc"/>
    <property type="match status" value="2"/>
</dbReference>
<reference evidence="7" key="1">
    <citation type="submission" date="2025-08" db="UniProtKB">
        <authorList>
            <consortium name="RefSeq"/>
        </authorList>
    </citation>
    <scope>IDENTIFICATION</scope>
    <source>
        <tissue evidence="7">Muscle</tissue>
    </source>
</reference>
<dbReference type="Gene3D" id="2.40.10.10">
    <property type="entry name" value="Trypsin-like serine proteases"/>
    <property type="match status" value="2"/>
</dbReference>
<evidence type="ECO:0000259" key="5">
    <source>
        <dbReference type="PROSITE" id="PS50240"/>
    </source>
</evidence>
<dbReference type="SUPFAM" id="SSF50494">
    <property type="entry name" value="Trypsin-like serine proteases"/>
    <property type="match status" value="2"/>
</dbReference>
<name>A0ABM1SGN0_LIMPO</name>
<dbReference type="PROSITE" id="PS00134">
    <property type="entry name" value="TRYPSIN_HIS"/>
    <property type="match status" value="2"/>
</dbReference>
<protein>
    <submittedName>
        <fullName evidence="7">Transmembrane protease serine 9-like</fullName>
    </submittedName>
</protein>
<dbReference type="InterPro" id="IPR001314">
    <property type="entry name" value="Peptidase_S1A"/>
</dbReference>
<evidence type="ECO:0000313" key="7">
    <source>
        <dbReference type="RefSeq" id="XP_022242785.1"/>
    </source>
</evidence>
<feature type="region of interest" description="Disordered" evidence="4">
    <location>
        <begin position="234"/>
        <end position="254"/>
    </location>
</feature>
<dbReference type="InterPro" id="IPR033116">
    <property type="entry name" value="TRYPSIN_SER"/>
</dbReference>
<dbReference type="InterPro" id="IPR001254">
    <property type="entry name" value="Trypsin_dom"/>
</dbReference>
<keyword evidence="3" id="KW-0720">Serine protease</keyword>
<dbReference type="RefSeq" id="XP_022242785.1">
    <property type="nucleotide sequence ID" value="XM_022387077.1"/>
</dbReference>
<dbReference type="GeneID" id="106460368"/>
<feature type="region of interest" description="Disordered" evidence="4">
    <location>
        <begin position="340"/>
        <end position="392"/>
    </location>
</feature>
<evidence type="ECO:0000256" key="2">
    <source>
        <dbReference type="ARBA" id="ARBA00023157"/>
    </source>
</evidence>
<evidence type="ECO:0000313" key="6">
    <source>
        <dbReference type="Proteomes" id="UP000694941"/>
    </source>
</evidence>
<evidence type="ECO:0000256" key="3">
    <source>
        <dbReference type="RuleBase" id="RU363034"/>
    </source>
</evidence>
<dbReference type="Pfam" id="PF00089">
    <property type="entry name" value="Trypsin"/>
    <property type="match status" value="2"/>
</dbReference>